<evidence type="ECO:0000256" key="1">
    <source>
        <dbReference type="ARBA" id="ARBA00023125"/>
    </source>
</evidence>
<sequence length="199" mass="23470">MKNTKQKILNVSLDLFSIYGFEATSMSKIANTIGIRKASLYSHFESKQAILNEIIDEILEYYDKKSNFVNTDWNTVDVPENVDEIVKKIQEQIQFILHDPYISKARKMLVIEQFNNPILSKLQTKQNYIDVLNYFTEFIQLLIQKDILIEEDATIMASQFCLPITVWINLCDREPERENEVMEQICKHIEQFFKVYKKG</sequence>
<dbReference type="InterPro" id="IPR050624">
    <property type="entry name" value="HTH-type_Tx_Regulator"/>
</dbReference>
<dbReference type="Gene3D" id="1.10.357.10">
    <property type="entry name" value="Tetracycline Repressor, domain 2"/>
    <property type="match status" value="1"/>
</dbReference>
<comment type="caution">
    <text evidence="4">The sequence shown here is derived from an EMBL/GenBank/DDBJ whole genome shotgun (WGS) entry which is preliminary data.</text>
</comment>
<evidence type="ECO:0000313" key="5">
    <source>
        <dbReference type="Proteomes" id="UP000470082"/>
    </source>
</evidence>
<evidence type="ECO:0000259" key="3">
    <source>
        <dbReference type="PROSITE" id="PS50977"/>
    </source>
</evidence>
<feature type="DNA-binding region" description="H-T-H motif" evidence="2">
    <location>
        <begin position="25"/>
        <end position="44"/>
    </location>
</feature>
<gene>
    <name evidence="4" type="ORF">FYJ50_05555</name>
</gene>
<protein>
    <submittedName>
        <fullName evidence="4">TetR/AcrR family transcriptional regulator</fullName>
    </submittedName>
</protein>
<organism evidence="4 5">
    <name type="scientific">Floccifex porci</name>
    <dbReference type="NCBI Taxonomy" id="2606629"/>
    <lineage>
        <taxon>Bacteria</taxon>
        <taxon>Bacillati</taxon>
        <taxon>Bacillota</taxon>
        <taxon>Erysipelotrichia</taxon>
        <taxon>Erysipelotrichales</taxon>
        <taxon>Erysipelotrichaceae</taxon>
        <taxon>Floccifex</taxon>
    </lineage>
</organism>
<evidence type="ECO:0000313" key="4">
    <source>
        <dbReference type="EMBL" id="MSS01567.1"/>
    </source>
</evidence>
<dbReference type="AlphaFoldDB" id="A0A7X2N358"/>
<dbReference type="PANTHER" id="PTHR43479:SF11">
    <property type="entry name" value="ACREF_ENVCD OPERON REPRESSOR-RELATED"/>
    <property type="match status" value="1"/>
</dbReference>
<dbReference type="PANTHER" id="PTHR43479">
    <property type="entry name" value="ACREF/ENVCD OPERON REPRESSOR-RELATED"/>
    <property type="match status" value="1"/>
</dbReference>
<dbReference type="Proteomes" id="UP000470082">
    <property type="component" value="Unassembled WGS sequence"/>
</dbReference>
<name>A0A7X2N358_9FIRM</name>
<accession>A0A7X2N358</accession>
<reference evidence="4 5" key="1">
    <citation type="submission" date="2019-08" db="EMBL/GenBank/DDBJ databases">
        <title>In-depth cultivation of the pig gut microbiome towards novel bacterial diversity and tailored functional studies.</title>
        <authorList>
            <person name="Wylensek D."/>
            <person name="Hitch T.C.A."/>
            <person name="Clavel T."/>
        </authorList>
    </citation>
    <scope>NUCLEOTIDE SEQUENCE [LARGE SCALE GENOMIC DNA]</scope>
    <source>
        <strain evidence="4 5">LKV-178-WT-2G</strain>
    </source>
</reference>
<dbReference type="Pfam" id="PF00440">
    <property type="entry name" value="TetR_N"/>
    <property type="match status" value="1"/>
</dbReference>
<dbReference type="GO" id="GO:0003677">
    <property type="term" value="F:DNA binding"/>
    <property type="evidence" value="ECO:0007669"/>
    <property type="project" value="UniProtKB-UniRule"/>
</dbReference>
<feature type="domain" description="HTH tetR-type" evidence="3">
    <location>
        <begin position="2"/>
        <end position="62"/>
    </location>
</feature>
<keyword evidence="1 2" id="KW-0238">DNA-binding</keyword>
<dbReference type="EMBL" id="VUMM01000008">
    <property type="protein sequence ID" value="MSS01567.1"/>
    <property type="molecule type" value="Genomic_DNA"/>
</dbReference>
<proteinExistence type="predicted"/>
<dbReference type="InterPro" id="IPR009057">
    <property type="entry name" value="Homeodomain-like_sf"/>
</dbReference>
<evidence type="ECO:0000256" key="2">
    <source>
        <dbReference type="PROSITE-ProRule" id="PRU00335"/>
    </source>
</evidence>
<dbReference type="PRINTS" id="PR00455">
    <property type="entry name" value="HTHTETR"/>
</dbReference>
<dbReference type="InterPro" id="IPR001647">
    <property type="entry name" value="HTH_TetR"/>
</dbReference>
<dbReference type="RefSeq" id="WP_154460100.1">
    <property type="nucleotide sequence ID" value="NZ_VUMM01000008.1"/>
</dbReference>
<dbReference type="SUPFAM" id="SSF46689">
    <property type="entry name" value="Homeodomain-like"/>
    <property type="match status" value="1"/>
</dbReference>
<dbReference type="PROSITE" id="PS50977">
    <property type="entry name" value="HTH_TETR_2"/>
    <property type="match status" value="1"/>
</dbReference>
<keyword evidence="5" id="KW-1185">Reference proteome</keyword>